<dbReference type="SUPFAM" id="SSF53167">
    <property type="entry name" value="Purine and uridine phosphorylases"/>
    <property type="match status" value="1"/>
</dbReference>
<dbReference type="Proteomes" id="UP000240490">
    <property type="component" value="Unassembled WGS sequence"/>
</dbReference>
<evidence type="ECO:0008006" key="3">
    <source>
        <dbReference type="Google" id="ProtNLM"/>
    </source>
</evidence>
<dbReference type="InterPro" id="IPR035994">
    <property type="entry name" value="Nucleoside_phosphorylase_sf"/>
</dbReference>
<dbReference type="EMBL" id="NEXJ01000087">
    <property type="protein sequence ID" value="PSN90317.1"/>
    <property type="molecule type" value="Genomic_DNA"/>
</dbReference>
<accession>A0A2R6AVD1</accession>
<proteinExistence type="predicted"/>
<name>A0A2R6AVD1_9ARCH</name>
<reference evidence="1 2" key="1">
    <citation type="submission" date="2017-04" db="EMBL/GenBank/DDBJ databases">
        <title>Novel microbial lineages endemic to geothermal iron-oxide mats fill important gaps in the evolutionary history of Archaea.</title>
        <authorList>
            <person name="Jay Z.J."/>
            <person name="Beam J.P."/>
            <person name="Dlakic M."/>
            <person name="Rusch D.B."/>
            <person name="Kozubal M.A."/>
            <person name="Inskeep W.P."/>
        </authorList>
    </citation>
    <scope>NUCLEOTIDE SEQUENCE [LARGE SCALE GENOMIC DNA]</scope>
    <source>
        <strain evidence="1">ECH_B_SAG-M15</strain>
    </source>
</reference>
<evidence type="ECO:0000313" key="2">
    <source>
        <dbReference type="Proteomes" id="UP000240490"/>
    </source>
</evidence>
<protein>
    <recommendedName>
        <fullName evidence="3">Nucleoside phosphorylase domain-containing protein</fullName>
    </recommendedName>
</protein>
<sequence>MGGFGSAQVVPSNASTYGYGYGLDHSYTYVEAFPASLGLLQLAEQYQLPDTPVAYITGGNVSGVARSYVVAGVIGSANQWTEPLFWMAQQNALYESDAGENEGMGFAYVNAHFGIPWLIVRGISDSPWYPSTYEGVWAADAAANVTIYVVRHFSSTLPNLYSEVSFADLSPMSNAKAHGYIVADQVYYYGLTVAKVVYTAQNGTTVEFTPGGEWLQEYSYNYTPPNLG</sequence>
<organism evidence="1 2">
    <name type="scientific">Candidatus Marsarchaeota G2 archaeon ECH_B_SAG-M15</name>
    <dbReference type="NCBI Taxonomy" id="1978162"/>
    <lineage>
        <taxon>Archaea</taxon>
        <taxon>Candidatus Marsarchaeota</taxon>
        <taxon>Candidatus Marsarchaeota group 2</taxon>
    </lineage>
</organism>
<dbReference type="GO" id="GO:0009116">
    <property type="term" value="P:nucleoside metabolic process"/>
    <property type="evidence" value="ECO:0007669"/>
    <property type="project" value="InterPro"/>
</dbReference>
<dbReference type="Gene3D" id="3.40.50.1580">
    <property type="entry name" value="Nucleoside phosphorylase domain"/>
    <property type="match status" value="1"/>
</dbReference>
<dbReference type="AlphaFoldDB" id="A0A2R6AVD1"/>
<dbReference type="GO" id="GO:0003824">
    <property type="term" value="F:catalytic activity"/>
    <property type="evidence" value="ECO:0007669"/>
    <property type="project" value="InterPro"/>
</dbReference>
<evidence type="ECO:0000313" key="1">
    <source>
        <dbReference type="EMBL" id="PSN90317.1"/>
    </source>
</evidence>
<comment type="caution">
    <text evidence="1">The sequence shown here is derived from an EMBL/GenBank/DDBJ whole genome shotgun (WGS) entry which is preliminary data.</text>
</comment>
<gene>
    <name evidence="1" type="ORF">B9Q08_04970</name>
</gene>